<evidence type="ECO:0000313" key="2">
    <source>
        <dbReference type="EMBL" id="GIH05916.1"/>
    </source>
</evidence>
<sequence length="63" mass="6991">MPEDYDELIHGAFGDFTDDAESTITSRGSGDVRSKVARRRRYRTTTVIVIILLLALVGFLAFG</sequence>
<keyword evidence="3" id="KW-1185">Reference proteome</keyword>
<protein>
    <submittedName>
        <fullName evidence="2">Uncharacterized protein</fullName>
    </submittedName>
</protein>
<proteinExistence type="predicted"/>
<organism evidence="2 3">
    <name type="scientific">Rhizocola hellebori</name>
    <dbReference type="NCBI Taxonomy" id="1392758"/>
    <lineage>
        <taxon>Bacteria</taxon>
        <taxon>Bacillati</taxon>
        <taxon>Actinomycetota</taxon>
        <taxon>Actinomycetes</taxon>
        <taxon>Micromonosporales</taxon>
        <taxon>Micromonosporaceae</taxon>
        <taxon>Rhizocola</taxon>
    </lineage>
</organism>
<keyword evidence="1" id="KW-1133">Transmembrane helix</keyword>
<keyword evidence="1" id="KW-0812">Transmembrane</keyword>
<dbReference type="RefSeq" id="WP_203909736.1">
    <property type="nucleotide sequence ID" value="NZ_BONY01000022.1"/>
</dbReference>
<evidence type="ECO:0000256" key="1">
    <source>
        <dbReference type="SAM" id="Phobius"/>
    </source>
</evidence>
<feature type="transmembrane region" description="Helical" evidence="1">
    <location>
        <begin position="42"/>
        <end position="62"/>
    </location>
</feature>
<gene>
    <name evidence="2" type="ORF">Rhe02_39830</name>
</gene>
<reference evidence="2" key="1">
    <citation type="submission" date="2021-01" db="EMBL/GenBank/DDBJ databases">
        <title>Whole genome shotgun sequence of Rhizocola hellebori NBRC 109834.</title>
        <authorList>
            <person name="Komaki H."/>
            <person name="Tamura T."/>
        </authorList>
    </citation>
    <scope>NUCLEOTIDE SEQUENCE</scope>
    <source>
        <strain evidence="2">NBRC 109834</strain>
    </source>
</reference>
<name>A0A8J3QA50_9ACTN</name>
<dbReference type="AlphaFoldDB" id="A0A8J3QA50"/>
<keyword evidence="1" id="KW-0472">Membrane</keyword>
<dbReference type="EMBL" id="BONY01000022">
    <property type="protein sequence ID" value="GIH05916.1"/>
    <property type="molecule type" value="Genomic_DNA"/>
</dbReference>
<dbReference type="Proteomes" id="UP000612899">
    <property type="component" value="Unassembled WGS sequence"/>
</dbReference>
<evidence type="ECO:0000313" key="3">
    <source>
        <dbReference type="Proteomes" id="UP000612899"/>
    </source>
</evidence>
<comment type="caution">
    <text evidence="2">The sequence shown here is derived from an EMBL/GenBank/DDBJ whole genome shotgun (WGS) entry which is preliminary data.</text>
</comment>
<accession>A0A8J3QA50</accession>